<feature type="compositionally biased region" description="Basic residues" evidence="1">
    <location>
        <begin position="51"/>
        <end position="64"/>
    </location>
</feature>
<dbReference type="Pfam" id="PF14365">
    <property type="entry name" value="Neprosin_AP"/>
    <property type="match status" value="1"/>
</dbReference>
<dbReference type="AlphaFoldDB" id="A0A5J9TBN4"/>
<dbReference type="Proteomes" id="UP000324897">
    <property type="component" value="Chromosome 3"/>
</dbReference>
<name>A0A5J9TBN4_9POAL</name>
<evidence type="ECO:0000313" key="3">
    <source>
        <dbReference type="EMBL" id="TVU08764.1"/>
    </source>
</evidence>
<comment type="caution">
    <text evidence="3">The sequence shown here is derived from an EMBL/GenBank/DDBJ whole genome shotgun (WGS) entry which is preliminary data.</text>
</comment>
<sequence length="210" mass="22978">MPVAVGVRRGVGADGVVRGRDAFAAEPLGKWRRGGNVRQRQRHAAASGAPRRQRRGRTRGRGPRRVASAVQQGRGGLHVDPEDIYKTIKSKNGVVIDCVYIRKQPTLKHPLFKDHKIQVYDDRHIGGSYVARRSAADAVGYLEQEGRRSGSCPAGTVPIRRLPKIDGMSAPRAMPSFSRDQGGRNNVVLDDASSARDEISCHDRASILDN</sequence>
<dbReference type="EMBL" id="RWGY01000039">
    <property type="protein sequence ID" value="TVU08764.1"/>
    <property type="molecule type" value="Genomic_DNA"/>
</dbReference>
<dbReference type="Gramene" id="TVU08764">
    <property type="protein sequence ID" value="TVU08764"/>
    <property type="gene ID" value="EJB05_42176"/>
</dbReference>
<evidence type="ECO:0000313" key="4">
    <source>
        <dbReference type="Proteomes" id="UP000324897"/>
    </source>
</evidence>
<accession>A0A5J9TBN4</accession>
<proteinExistence type="predicted"/>
<feature type="non-terminal residue" evidence="3">
    <location>
        <position position="1"/>
    </location>
</feature>
<protein>
    <recommendedName>
        <fullName evidence="2">Neprosin activation peptide domain-containing protein</fullName>
    </recommendedName>
</protein>
<organism evidence="3 4">
    <name type="scientific">Eragrostis curvula</name>
    <name type="common">weeping love grass</name>
    <dbReference type="NCBI Taxonomy" id="38414"/>
    <lineage>
        <taxon>Eukaryota</taxon>
        <taxon>Viridiplantae</taxon>
        <taxon>Streptophyta</taxon>
        <taxon>Embryophyta</taxon>
        <taxon>Tracheophyta</taxon>
        <taxon>Spermatophyta</taxon>
        <taxon>Magnoliopsida</taxon>
        <taxon>Liliopsida</taxon>
        <taxon>Poales</taxon>
        <taxon>Poaceae</taxon>
        <taxon>PACMAD clade</taxon>
        <taxon>Chloridoideae</taxon>
        <taxon>Eragrostideae</taxon>
        <taxon>Eragrostidinae</taxon>
        <taxon>Eragrostis</taxon>
    </lineage>
</organism>
<gene>
    <name evidence="3" type="ORF">EJB05_42176</name>
</gene>
<reference evidence="3 4" key="1">
    <citation type="journal article" date="2019" name="Sci. Rep.">
        <title>A high-quality genome of Eragrostis curvula grass provides insights into Poaceae evolution and supports new strategies to enhance forage quality.</title>
        <authorList>
            <person name="Carballo J."/>
            <person name="Santos B.A.C.M."/>
            <person name="Zappacosta D."/>
            <person name="Garbus I."/>
            <person name="Selva J.P."/>
            <person name="Gallo C.A."/>
            <person name="Diaz A."/>
            <person name="Albertini E."/>
            <person name="Caccamo M."/>
            <person name="Echenique V."/>
        </authorList>
    </citation>
    <scope>NUCLEOTIDE SEQUENCE [LARGE SCALE GENOMIC DNA]</scope>
    <source>
        <strain evidence="4">cv. Victoria</strain>
        <tissue evidence="3">Leaf</tissue>
    </source>
</reference>
<feature type="compositionally biased region" description="Basic residues" evidence="1">
    <location>
        <begin position="33"/>
        <end position="43"/>
    </location>
</feature>
<dbReference type="InterPro" id="IPR025521">
    <property type="entry name" value="Neprosin_propep"/>
</dbReference>
<feature type="domain" description="Neprosin activation peptide" evidence="2">
    <location>
        <begin position="87"/>
        <end position="180"/>
    </location>
</feature>
<keyword evidence="4" id="KW-1185">Reference proteome</keyword>
<evidence type="ECO:0000256" key="1">
    <source>
        <dbReference type="SAM" id="MobiDB-lite"/>
    </source>
</evidence>
<feature type="region of interest" description="Disordered" evidence="1">
    <location>
        <begin position="33"/>
        <end position="76"/>
    </location>
</feature>
<feature type="region of interest" description="Disordered" evidence="1">
    <location>
        <begin position="168"/>
        <end position="195"/>
    </location>
</feature>
<evidence type="ECO:0000259" key="2">
    <source>
        <dbReference type="Pfam" id="PF14365"/>
    </source>
</evidence>